<evidence type="ECO:0000256" key="1">
    <source>
        <dbReference type="SAM" id="Phobius"/>
    </source>
</evidence>
<keyword evidence="3" id="KW-1185">Reference proteome</keyword>
<feature type="transmembrane region" description="Helical" evidence="1">
    <location>
        <begin position="78"/>
        <end position="94"/>
    </location>
</feature>
<dbReference type="GeneID" id="96955399"/>
<keyword evidence="1" id="KW-0812">Transmembrane</keyword>
<dbReference type="InterPro" id="IPR017259">
    <property type="entry name" value="UCP037672"/>
</dbReference>
<gene>
    <name evidence="2" type="ORF">ACFQKE_17770</name>
</gene>
<dbReference type="Proteomes" id="UP001596434">
    <property type="component" value="Unassembled WGS sequence"/>
</dbReference>
<name>A0ABD6A2F0_9EURY</name>
<keyword evidence="1" id="KW-0472">Membrane</keyword>
<sequence length="110" mass="11945">MTEHALSAIGAGIFVGILGVLIKYVGVVDLIAGYDPEKVADEEGLADFIGTNALYVAVLTVCVGVLELQPSTVDNEWYWIVFVLAIVVIAVRMIRGARRYESTSERNNTN</sequence>
<dbReference type="EMBL" id="JBHTAT010000004">
    <property type="protein sequence ID" value="MFC7257110.1"/>
    <property type="molecule type" value="Genomic_DNA"/>
</dbReference>
<proteinExistence type="predicted"/>
<evidence type="ECO:0000313" key="3">
    <source>
        <dbReference type="Proteomes" id="UP001596434"/>
    </source>
</evidence>
<protein>
    <submittedName>
        <fullName evidence="2">DUF3784 domain-containing protein</fullName>
    </submittedName>
</protein>
<comment type="caution">
    <text evidence="2">The sequence shown here is derived from an EMBL/GenBank/DDBJ whole genome shotgun (WGS) entry which is preliminary data.</text>
</comment>
<reference evidence="2 3" key="1">
    <citation type="journal article" date="2019" name="Int. J. Syst. Evol. Microbiol.">
        <title>The Global Catalogue of Microorganisms (GCM) 10K type strain sequencing project: providing services to taxonomists for standard genome sequencing and annotation.</title>
        <authorList>
            <consortium name="The Broad Institute Genomics Platform"/>
            <consortium name="The Broad Institute Genome Sequencing Center for Infectious Disease"/>
            <person name="Wu L."/>
            <person name="Ma J."/>
        </authorList>
    </citation>
    <scope>NUCLEOTIDE SEQUENCE [LARGE SCALE GENOMIC DNA]</scope>
    <source>
        <strain evidence="2 3">GX21</strain>
    </source>
</reference>
<feature type="transmembrane region" description="Helical" evidence="1">
    <location>
        <begin position="6"/>
        <end position="32"/>
    </location>
</feature>
<feature type="transmembrane region" description="Helical" evidence="1">
    <location>
        <begin position="44"/>
        <end position="66"/>
    </location>
</feature>
<accession>A0ABD6A2F0</accession>
<organism evidence="2 3">
    <name type="scientific">Haloplanus litoreus</name>
    <dbReference type="NCBI Taxonomy" id="767515"/>
    <lineage>
        <taxon>Archaea</taxon>
        <taxon>Methanobacteriati</taxon>
        <taxon>Methanobacteriota</taxon>
        <taxon>Stenosarchaea group</taxon>
        <taxon>Halobacteria</taxon>
        <taxon>Halobacteriales</taxon>
        <taxon>Haloferacaceae</taxon>
        <taxon>Haloplanus</taxon>
    </lineage>
</organism>
<dbReference type="RefSeq" id="WP_340696347.1">
    <property type="nucleotide sequence ID" value="NZ_JBHTAT010000004.1"/>
</dbReference>
<dbReference type="Pfam" id="PF12650">
    <property type="entry name" value="DUF3784"/>
    <property type="match status" value="1"/>
</dbReference>
<evidence type="ECO:0000313" key="2">
    <source>
        <dbReference type="EMBL" id="MFC7257110.1"/>
    </source>
</evidence>
<keyword evidence="1" id="KW-1133">Transmembrane helix</keyword>
<dbReference type="AlphaFoldDB" id="A0ABD6A2F0"/>